<dbReference type="RefSeq" id="WP_030446240.1">
    <property type="nucleotide sequence ID" value="NZ_AP023354.1"/>
</dbReference>
<protein>
    <recommendedName>
        <fullName evidence="2">SecDF P1 head subdomain domain-containing protein</fullName>
    </recommendedName>
</protein>
<keyword evidence="4" id="KW-1185">Reference proteome</keyword>
<organism evidence="3 4">
    <name type="scientific">Actinocatenispora sera</name>
    <dbReference type="NCBI Taxonomy" id="390989"/>
    <lineage>
        <taxon>Bacteria</taxon>
        <taxon>Bacillati</taxon>
        <taxon>Actinomycetota</taxon>
        <taxon>Actinomycetes</taxon>
        <taxon>Micromonosporales</taxon>
        <taxon>Micromonosporaceae</taxon>
        <taxon>Actinocatenispora</taxon>
    </lineage>
</organism>
<dbReference type="AlphaFoldDB" id="A0A810L738"/>
<dbReference type="Gene3D" id="3.30.1360.200">
    <property type="match status" value="1"/>
</dbReference>
<evidence type="ECO:0000256" key="1">
    <source>
        <dbReference type="SAM" id="Phobius"/>
    </source>
</evidence>
<dbReference type="OrthoDB" id="4157300at2"/>
<accession>A0A810L738</accession>
<keyword evidence="1" id="KW-1133">Transmembrane helix</keyword>
<feature type="domain" description="SecDF P1 head subdomain" evidence="2">
    <location>
        <begin position="109"/>
        <end position="197"/>
    </location>
</feature>
<dbReference type="Pfam" id="PF22599">
    <property type="entry name" value="SecDF_P1_head"/>
    <property type="match status" value="1"/>
</dbReference>
<dbReference type="Proteomes" id="UP000680750">
    <property type="component" value="Chromosome"/>
</dbReference>
<feature type="transmembrane region" description="Helical" evidence="1">
    <location>
        <begin position="23"/>
        <end position="48"/>
    </location>
</feature>
<name>A0A810L738_9ACTN</name>
<evidence type="ECO:0000313" key="3">
    <source>
        <dbReference type="EMBL" id="BCJ30121.1"/>
    </source>
</evidence>
<keyword evidence="1" id="KW-0472">Membrane</keyword>
<gene>
    <name evidence="3" type="ORF">Asera_42290</name>
</gene>
<proteinExistence type="predicted"/>
<dbReference type="EMBL" id="AP023354">
    <property type="protein sequence ID" value="BCJ30121.1"/>
    <property type="molecule type" value="Genomic_DNA"/>
</dbReference>
<evidence type="ECO:0000259" key="2">
    <source>
        <dbReference type="Pfam" id="PF22599"/>
    </source>
</evidence>
<dbReference type="InterPro" id="IPR054384">
    <property type="entry name" value="SecDF_P1_head"/>
</dbReference>
<keyword evidence="1" id="KW-0812">Transmembrane</keyword>
<dbReference type="KEGG" id="aser:Asera_42290"/>
<evidence type="ECO:0000313" key="4">
    <source>
        <dbReference type="Proteomes" id="UP000680750"/>
    </source>
</evidence>
<sequence>MQPQQSDGVPAFTPPDPTARRRIPAWLILVLVLGVVVVVGGTITAVVLARRSSGDGPIGVGDHSGARTLDHFVGLRPVRASHPAPCKGDDLPGKDTSGKTLCYRLGSGMSLSAVRDLTLAPNSYGGGVLIQISLRSADTTRFADLTRRIATASPPGNQLAIVVRDEVVAAPVVAEPITGGELQIAGGFDADQATRLADRILH</sequence>
<reference evidence="3" key="1">
    <citation type="submission" date="2020-08" db="EMBL/GenBank/DDBJ databases">
        <title>Whole genome shotgun sequence of Actinocatenispora sera NBRC 101916.</title>
        <authorList>
            <person name="Komaki H."/>
            <person name="Tamura T."/>
        </authorList>
    </citation>
    <scope>NUCLEOTIDE SEQUENCE</scope>
    <source>
        <strain evidence="3">NBRC 101916</strain>
    </source>
</reference>